<dbReference type="Proteomes" id="UP001597393">
    <property type="component" value="Unassembled WGS sequence"/>
</dbReference>
<reference evidence="3" key="1">
    <citation type="journal article" date="2019" name="Int. J. Syst. Evol. Microbiol.">
        <title>The Global Catalogue of Microorganisms (GCM) 10K type strain sequencing project: providing services to taxonomists for standard genome sequencing and annotation.</title>
        <authorList>
            <consortium name="The Broad Institute Genomics Platform"/>
            <consortium name="The Broad Institute Genome Sequencing Center for Infectious Disease"/>
            <person name="Wu L."/>
            <person name="Ma J."/>
        </authorList>
    </citation>
    <scope>NUCLEOTIDE SEQUENCE [LARGE SCALE GENOMIC DNA]</scope>
    <source>
        <strain evidence="3">KCTC 42248</strain>
    </source>
</reference>
<dbReference type="EMBL" id="JBHUMA010000009">
    <property type="protein sequence ID" value="MFD2600253.1"/>
    <property type="molecule type" value="Genomic_DNA"/>
</dbReference>
<keyword evidence="3" id="KW-1185">Reference proteome</keyword>
<evidence type="ECO:0000313" key="2">
    <source>
        <dbReference type="EMBL" id="MFD2600253.1"/>
    </source>
</evidence>
<dbReference type="SUPFAM" id="SSF109854">
    <property type="entry name" value="DinB/YfiT-like putative metalloenzymes"/>
    <property type="match status" value="1"/>
</dbReference>
<feature type="domain" description="DinB-like" evidence="1">
    <location>
        <begin position="9"/>
        <end position="145"/>
    </location>
</feature>
<evidence type="ECO:0000259" key="1">
    <source>
        <dbReference type="Pfam" id="PF12867"/>
    </source>
</evidence>
<gene>
    <name evidence="2" type="ORF">ACFSQ3_14945</name>
</gene>
<dbReference type="Gene3D" id="1.20.120.450">
    <property type="entry name" value="dinb family like domain"/>
    <property type="match status" value="1"/>
</dbReference>
<comment type="caution">
    <text evidence="2">The sequence shown here is derived from an EMBL/GenBank/DDBJ whole genome shotgun (WGS) entry which is preliminary data.</text>
</comment>
<evidence type="ECO:0000313" key="3">
    <source>
        <dbReference type="Proteomes" id="UP001597393"/>
    </source>
</evidence>
<sequence>MMEVFNFIRDTRRAFIALLDGLTLEQLNEIPEGFNNNMIWNFGHIVVSTQALCYARSGVRPDLSQISYLAGYIKGSKPEYFVSQEEVDDLKRLALETIDQLQQDYEANFFSGFQAFETSTYQSQLPRIEDVIVTTAGHDNLHFGYAIAQKRIIN</sequence>
<protein>
    <submittedName>
        <fullName evidence="2">DinB family protein</fullName>
    </submittedName>
</protein>
<dbReference type="InterPro" id="IPR034660">
    <property type="entry name" value="DinB/YfiT-like"/>
</dbReference>
<name>A0ABW5NNN2_9SPHI</name>
<dbReference type="Pfam" id="PF12867">
    <property type="entry name" value="DinB_2"/>
    <property type="match status" value="1"/>
</dbReference>
<dbReference type="RefSeq" id="WP_380870393.1">
    <property type="nucleotide sequence ID" value="NZ_JBHUMA010000009.1"/>
</dbReference>
<dbReference type="InterPro" id="IPR024775">
    <property type="entry name" value="DinB-like"/>
</dbReference>
<organism evidence="2 3">
    <name type="scientific">Sphingobacterium corticis</name>
    <dbReference type="NCBI Taxonomy" id="1812823"/>
    <lineage>
        <taxon>Bacteria</taxon>
        <taxon>Pseudomonadati</taxon>
        <taxon>Bacteroidota</taxon>
        <taxon>Sphingobacteriia</taxon>
        <taxon>Sphingobacteriales</taxon>
        <taxon>Sphingobacteriaceae</taxon>
        <taxon>Sphingobacterium</taxon>
    </lineage>
</organism>
<accession>A0ABW5NNN2</accession>
<proteinExistence type="predicted"/>